<evidence type="ECO:0000256" key="3">
    <source>
        <dbReference type="SAM" id="MobiDB-lite"/>
    </source>
</evidence>
<dbReference type="EMBL" id="JAJAWG010000008">
    <property type="protein sequence ID" value="MCB5196962.1"/>
    <property type="molecule type" value="Genomic_DNA"/>
</dbReference>
<keyword evidence="2" id="KW-0106">Calcium</keyword>
<keyword evidence="4" id="KW-0732">Signal</keyword>
<feature type="chain" id="PRO_5046308758" description="PilY1 beta-propeller domain-containing protein" evidence="4">
    <location>
        <begin position="22"/>
        <end position="1565"/>
    </location>
</feature>
<feature type="compositionally biased region" description="Polar residues" evidence="3">
    <location>
        <begin position="1493"/>
        <end position="1507"/>
    </location>
</feature>
<evidence type="ECO:0000259" key="5">
    <source>
        <dbReference type="Pfam" id="PF05567"/>
    </source>
</evidence>
<keyword evidence="7" id="KW-1185">Reference proteome</keyword>
<evidence type="ECO:0000313" key="6">
    <source>
        <dbReference type="EMBL" id="MCB5196962.1"/>
    </source>
</evidence>
<gene>
    <name evidence="6" type="ORF">LG219_11850</name>
</gene>
<evidence type="ECO:0000313" key="7">
    <source>
        <dbReference type="Proteomes" id="UP001198034"/>
    </source>
</evidence>
<evidence type="ECO:0000256" key="4">
    <source>
        <dbReference type="SAM" id="SignalP"/>
    </source>
</evidence>
<dbReference type="RefSeq" id="WP_226764693.1">
    <property type="nucleotide sequence ID" value="NZ_JAJAWG010000008.1"/>
</dbReference>
<keyword evidence="1" id="KW-0479">Metal-binding</keyword>
<organism evidence="6 7">
    <name type="scientific">Deefgea salmonis</name>
    <dbReference type="NCBI Taxonomy" id="2875502"/>
    <lineage>
        <taxon>Bacteria</taxon>
        <taxon>Pseudomonadati</taxon>
        <taxon>Pseudomonadota</taxon>
        <taxon>Betaproteobacteria</taxon>
        <taxon>Neisseriales</taxon>
        <taxon>Chitinibacteraceae</taxon>
        <taxon>Deefgea</taxon>
    </lineage>
</organism>
<comment type="caution">
    <text evidence="6">The sequence shown here is derived from an EMBL/GenBank/DDBJ whole genome shotgun (WGS) entry which is preliminary data.</text>
</comment>
<feature type="domain" description="PilY1 beta-propeller" evidence="5">
    <location>
        <begin position="986"/>
        <end position="1364"/>
    </location>
</feature>
<feature type="region of interest" description="Disordered" evidence="3">
    <location>
        <begin position="1477"/>
        <end position="1526"/>
    </location>
</feature>
<dbReference type="Proteomes" id="UP001198034">
    <property type="component" value="Unassembled WGS sequence"/>
</dbReference>
<reference evidence="6 7" key="1">
    <citation type="submission" date="2021-10" db="EMBL/GenBank/DDBJ databases">
        <authorList>
            <person name="Chen M."/>
        </authorList>
    </citation>
    <scope>NUCLEOTIDE SEQUENCE [LARGE SCALE GENOMIC DNA]</scope>
    <source>
        <strain evidence="6 7">H3-26</strain>
    </source>
</reference>
<protein>
    <recommendedName>
        <fullName evidence="5">PilY1 beta-propeller domain-containing protein</fullName>
    </recommendedName>
</protein>
<name>A0ABS8BMJ9_9NEIS</name>
<proteinExistence type="predicted"/>
<accession>A0ABS8BMJ9</accession>
<feature type="signal peptide" evidence="4">
    <location>
        <begin position="1"/>
        <end position="21"/>
    </location>
</feature>
<dbReference type="Pfam" id="PF05567">
    <property type="entry name" value="T4P_PilY1"/>
    <property type="match status" value="1"/>
</dbReference>
<feature type="compositionally biased region" description="Basic and acidic residues" evidence="3">
    <location>
        <begin position="1515"/>
        <end position="1525"/>
    </location>
</feature>
<dbReference type="InterPro" id="IPR008707">
    <property type="entry name" value="B-propeller_PilY1"/>
</dbReference>
<evidence type="ECO:0000256" key="1">
    <source>
        <dbReference type="ARBA" id="ARBA00022723"/>
    </source>
</evidence>
<evidence type="ECO:0000256" key="2">
    <source>
        <dbReference type="ARBA" id="ARBA00022837"/>
    </source>
</evidence>
<sequence length="1565" mass="169261">MKIKFLALMIFSIFSAQVIHAAPVQNFTQSGRDPFAPLYQSSNEPPLNMLVVGKDHRLFYEAYNDASDLDGDGIYDVGYQGWQVKPSFAAVKGNFKIDYYGYFDSYKCYQYTGGRFEPIEITTNKKCLNNGSAPWSGDFLNYLTTSRIDAIRRVLYGGKRSKDTATETELERAFIPQDAHSWGKEYQSVANDGYNITEYTPMALPTGTSRHLFANTTMCTTSNPCSTSFNNPPLLRTITNSPRRIWEWLSIERPVADAQYADGSNNRVNIPTADMTNYNVRVQVCKTGLLETECKKYGTSFKPFGLIQQYGDADSMRFGLMSGSYSSNTQGGVLRKNISTIDDEVDITNGTFKAAVGVIRSIDNFRVEGFANSREWFGVSANDGECSYANAFAKQLINGSCSGWGNPVGEMMWETMRYFSGANANLTTDAKGNALGLSVAAWTNPYGSNNGVPRNSVCAKPVITLLSDINPSFDDGISNASLNGNSFNQSNALDKIWQDEFGSGAKSVVIGSNGSNNDLAPTVKTATTFANLKGLPDEPGKSGTFATAAVAQFGRINDINAVAEKQLVSTFAIALSSPLPKIEVPVNGKNVIFTPFAKSPSNGGGTGTAANYRPTNQIVDYYIDKIRNVPGFPTDLALNGGRPYYKFRINFEDVEYGGDHDMDAIAEYTIQLQSDNTILVTVDSTYAAGGIDQHMGYVVSGSTKDGVYLVVKDVGGANVNYWMDAKPATVVLGKPTDSGAPISPIGNLTALTDSRIFAVNSTSATVTDLKSPLWYAAKYGGFVDDDEDTSPNKNVIDNDAEWDVDGDKIPDNYFLVTNPLKLKEQLDRAFSRIDATSRSSAPVGSAAGGSSTSSDFRIYRTAYKAKQWSGNLSALSLSTSTLQLGTVYWDANDPSKLLSPVKRVLMTWNPDTRTGTAFDSAAGLKDLSSNQKAALNYPSGDPGGSVVTPVMAARANYIRGDNSNEGTVTGKFRAREKFVNQTNYIADILDAQPYAVGPVGDENYYSDAGYKTFAGANKDRTNFVYAGANGGVFHAFMDDVVTNQTNNGTERFGYIPSFVFDKLRKLEDQSYNHEYFLNGQAAVQDVKIGSNWSTLLIATAGFGGKGVFALDITTPLSVNSTTIPSTTRWEYFNTTNTTQGSPDMGYQPYSPLISKMNDGKWYAIIGNGFNSDNGNAALFLLDVAGPGSGWNTTTAKKILIDATLAGTGVNGLSAPTAADLDNNGTADVIYAGDMLGNLWKFDVKSADPANWKLGLASKPLFKATRTDGAQSIVSPPAVAFEKKVETALSIVNKRLMVYFGTGKFSEDCDRFAASCSGQSNVASFYGIVDKEEQLSSTGAASGDVASFASITSSKLIQQKIQSYNSNDLIQLNKPGLTLSDIENYRCILPKKVDGSFQANCTDENLFKNVSVEFGWYIDYTLAEERSVGMPRIAGNTILFNTLIPYQDLTNQCSFTARSALMALNLDDGGQTRQRFEMTNSSDKSKVSAPNVGLISSTSSPNGTTTVEGATPSGLNDERGFGRDYNHQGVKPCKKAIDVDPSGKGTGVKVCDSRVVVPINWTEVIR</sequence>